<protein>
    <submittedName>
        <fullName evidence="9">ABC transporter ATP-binding protein</fullName>
    </submittedName>
</protein>
<evidence type="ECO:0000256" key="6">
    <source>
        <dbReference type="ARBA" id="ARBA00022840"/>
    </source>
</evidence>
<dbReference type="CDD" id="cd03257">
    <property type="entry name" value="ABC_NikE_OppD_transporters"/>
    <property type="match status" value="1"/>
</dbReference>
<feature type="domain" description="ABC transporter" evidence="8">
    <location>
        <begin position="10"/>
        <end position="261"/>
    </location>
</feature>
<keyword evidence="7" id="KW-0472">Membrane</keyword>
<dbReference type="OrthoDB" id="9802264at2"/>
<gene>
    <name evidence="9" type="ORF">EHS13_03350</name>
</gene>
<evidence type="ECO:0000313" key="9">
    <source>
        <dbReference type="EMBL" id="QGQ94012.1"/>
    </source>
</evidence>
<keyword evidence="5" id="KW-0547">Nucleotide-binding</keyword>
<dbReference type="Pfam" id="PF08352">
    <property type="entry name" value="oligo_HPY"/>
    <property type="match status" value="1"/>
</dbReference>
<dbReference type="PANTHER" id="PTHR43297">
    <property type="entry name" value="OLIGOPEPTIDE TRANSPORT ATP-BINDING PROTEIN APPD"/>
    <property type="match status" value="1"/>
</dbReference>
<reference evidence="10" key="1">
    <citation type="submission" date="2018-11" db="EMBL/GenBank/DDBJ databases">
        <title>Complete genome sequence of Paenibacillus sp. ML311-T8.</title>
        <authorList>
            <person name="Nam Y.-D."/>
            <person name="Kang J."/>
            <person name="Chung W.-H."/>
            <person name="Park Y.S."/>
        </authorList>
    </citation>
    <scope>NUCLEOTIDE SEQUENCE [LARGE SCALE GENOMIC DNA]</scope>
    <source>
        <strain evidence="10">ML311-T8</strain>
    </source>
</reference>
<comment type="similarity">
    <text evidence="2">Belongs to the ABC transporter superfamily.</text>
</comment>
<sequence length="337" mass="37580">MLAQERENRLELIDLQAGFIKNGQYYAAIDQISFQIKPGQVTCVVGESGSGKSVLALSIMNLLPQENGKRTKGEIWLNGQNLAELKDIEMNALRGKEIAMVFQEPMTALNPILTIGFQIEEAMLNHLSISKQEAHKRAVDLLKQVGITRAESMIHEYPHKLSGGMRQRVIIAMAIACEPKLLIADEPTTALDVSVQAQILELFKAIQRKHAMAILLITHDLGVVAEIADNVVVMYAGQIVEQGDVDVIFHDPKHPYLKLLLQLIPQLDQERERFEAIQGSIPALMNRPLQGCRFAERCPVVMEKCYIENPLLADSGANHYVRCLQYPDSDPANLRNG</sequence>
<evidence type="ECO:0000256" key="5">
    <source>
        <dbReference type="ARBA" id="ARBA00022741"/>
    </source>
</evidence>
<evidence type="ECO:0000256" key="3">
    <source>
        <dbReference type="ARBA" id="ARBA00022448"/>
    </source>
</evidence>
<accession>A0A6B8REW1</accession>
<dbReference type="GO" id="GO:0016887">
    <property type="term" value="F:ATP hydrolysis activity"/>
    <property type="evidence" value="ECO:0007669"/>
    <property type="project" value="InterPro"/>
</dbReference>
<dbReference type="GO" id="GO:0015833">
    <property type="term" value="P:peptide transport"/>
    <property type="evidence" value="ECO:0007669"/>
    <property type="project" value="InterPro"/>
</dbReference>
<dbReference type="PROSITE" id="PS00211">
    <property type="entry name" value="ABC_TRANSPORTER_1"/>
    <property type="match status" value="1"/>
</dbReference>
<evidence type="ECO:0000256" key="2">
    <source>
        <dbReference type="ARBA" id="ARBA00005417"/>
    </source>
</evidence>
<dbReference type="NCBIfam" id="TIGR01727">
    <property type="entry name" value="oligo_HPY"/>
    <property type="match status" value="1"/>
</dbReference>
<dbReference type="RefSeq" id="WP_155699009.1">
    <property type="nucleotide sequence ID" value="NZ_CP034235.1"/>
</dbReference>
<evidence type="ECO:0000256" key="7">
    <source>
        <dbReference type="ARBA" id="ARBA00023136"/>
    </source>
</evidence>
<dbReference type="Gene3D" id="3.40.50.300">
    <property type="entry name" value="P-loop containing nucleotide triphosphate hydrolases"/>
    <property type="match status" value="1"/>
</dbReference>
<dbReference type="EMBL" id="CP034235">
    <property type="protein sequence ID" value="QGQ94012.1"/>
    <property type="molecule type" value="Genomic_DNA"/>
</dbReference>
<dbReference type="SMART" id="SM00382">
    <property type="entry name" value="AAA"/>
    <property type="match status" value="1"/>
</dbReference>
<dbReference type="InterPro" id="IPR003593">
    <property type="entry name" value="AAA+_ATPase"/>
</dbReference>
<evidence type="ECO:0000256" key="1">
    <source>
        <dbReference type="ARBA" id="ARBA00004202"/>
    </source>
</evidence>
<keyword evidence="6 9" id="KW-0067">ATP-binding</keyword>
<dbReference type="GO" id="GO:0005524">
    <property type="term" value="F:ATP binding"/>
    <property type="evidence" value="ECO:0007669"/>
    <property type="project" value="UniProtKB-KW"/>
</dbReference>
<dbReference type="Proteomes" id="UP000426246">
    <property type="component" value="Chromosome"/>
</dbReference>
<dbReference type="FunFam" id="3.40.50.300:FF:000016">
    <property type="entry name" value="Oligopeptide ABC transporter ATP-binding component"/>
    <property type="match status" value="1"/>
</dbReference>
<dbReference type="InterPro" id="IPR027417">
    <property type="entry name" value="P-loop_NTPase"/>
</dbReference>
<dbReference type="AlphaFoldDB" id="A0A6B8REW1"/>
<dbReference type="PROSITE" id="PS50893">
    <property type="entry name" value="ABC_TRANSPORTER_2"/>
    <property type="match status" value="1"/>
</dbReference>
<evidence type="ECO:0000259" key="8">
    <source>
        <dbReference type="PROSITE" id="PS50893"/>
    </source>
</evidence>
<dbReference type="InterPro" id="IPR017871">
    <property type="entry name" value="ABC_transporter-like_CS"/>
</dbReference>
<keyword evidence="4" id="KW-1003">Cell membrane</keyword>
<evidence type="ECO:0000256" key="4">
    <source>
        <dbReference type="ARBA" id="ARBA00022475"/>
    </source>
</evidence>
<dbReference type="InterPro" id="IPR003439">
    <property type="entry name" value="ABC_transporter-like_ATP-bd"/>
</dbReference>
<dbReference type="PANTHER" id="PTHR43297:SF2">
    <property type="entry name" value="DIPEPTIDE TRANSPORT ATP-BINDING PROTEIN DPPD"/>
    <property type="match status" value="1"/>
</dbReference>
<dbReference type="SUPFAM" id="SSF52540">
    <property type="entry name" value="P-loop containing nucleoside triphosphate hydrolases"/>
    <property type="match status" value="1"/>
</dbReference>
<keyword evidence="3" id="KW-0813">Transport</keyword>
<dbReference type="GO" id="GO:0005886">
    <property type="term" value="C:plasma membrane"/>
    <property type="evidence" value="ECO:0007669"/>
    <property type="project" value="UniProtKB-SubCell"/>
</dbReference>
<evidence type="ECO:0000313" key="10">
    <source>
        <dbReference type="Proteomes" id="UP000426246"/>
    </source>
</evidence>
<keyword evidence="10" id="KW-1185">Reference proteome</keyword>
<name>A0A6B8REW1_9BACL</name>
<dbReference type="InterPro" id="IPR013563">
    <property type="entry name" value="Oligopep_ABC_C"/>
</dbReference>
<dbReference type="InterPro" id="IPR050388">
    <property type="entry name" value="ABC_Ni/Peptide_Import"/>
</dbReference>
<organism evidence="9 10">
    <name type="scientific">Paenibacillus psychroresistens</name>
    <dbReference type="NCBI Taxonomy" id="1778678"/>
    <lineage>
        <taxon>Bacteria</taxon>
        <taxon>Bacillati</taxon>
        <taxon>Bacillota</taxon>
        <taxon>Bacilli</taxon>
        <taxon>Bacillales</taxon>
        <taxon>Paenibacillaceae</taxon>
        <taxon>Paenibacillus</taxon>
    </lineage>
</organism>
<dbReference type="Pfam" id="PF00005">
    <property type="entry name" value="ABC_tran"/>
    <property type="match status" value="1"/>
</dbReference>
<comment type="subcellular location">
    <subcellularLocation>
        <location evidence="1">Cell membrane</location>
        <topology evidence="1">Peripheral membrane protein</topology>
    </subcellularLocation>
</comment>
<proteinExistence type="inferred from homology"/>
<dbReference type="KEGG" id="ppsc:EHS13_03350"/>